<evidence type="ECO:0000313" key="1">
    <source>
        <dbReference type="EMBL" id="KOO82286.1"/>
    </source>
</evidence>
<sequence>MSQRDAWSTAQVPFLVPGPAGYVPTDPVKKGEEAATLAAQVAAFRKAGGKVEVITEPTYRPQKSSKRRSAKA</sequence>
<evidence type="ECO:0000313" key="2">
    <source>
        <dbReference type="Proteomes" id="UP000037632"/>
    </source>
</evidence>
<gene>
    <name evidence="1" type="ORF">VL23_03065</name>
</gene>
<name>A0AB34TH09_STEMA</name>
<accession>A0AB34TH09</accession>
<proteinExistence type="predicted"/>
<reference evidence="1 2" key="1">
    <citation type="journal article" date="2015" name="Antimicrob. Agents Chemother.">
        <title>Whole-Genome Sequencing Identifies Emergence of a Quinolone Resistance Mutation in a Case of Stenotrophomonas maltophilia Bacteremia.</title>
        <authorList>
            <person name="Pak T.R."/>
            <person name="Altman D.R."/>
            <person name="Attie O."/>
            <person name="Sebra R."/>
            <person name="Hamula C.L."/>
            <person name="Lewis M."/>
            <person name="Deikus G."/>
            <person name="Newman L.C."/>
            <person name="Fang G."/>
            <person name="Hand J."/>
            <person name="Papel G."/>
            <person name="Wallach F."/>
            <person name="Schadt E.E."/>
            <person name="Huprikar S."/>
            <person name="van Bakel H."/>
            <person name="Kasarskis A."/>
            <person name="Bashir A."/>
        </authorList>
    </citation>
    <scope>NUCLEOTIDE SEQUENCE [LARGE SCALE GENOMIC DNA]</scope>
    <source>
        <strain evidence="1 2">ISMMS6</strain>
    </source>
</reference>
<dbReference type="RefSeq" id="WP_053461144.1">
    <property type="nucleotide sequence ID" value="NZ_JAKJRS010000010.1"/>
</dbReference>
<dbReference type="Proteomes" id="UP000037632">
    <property type="component" value="Unassembled WGS sequence"/>
</dbReference>
<dbReference type="AlphaFoldDB" id="A0AB34TH09"/>
<organism evidence="1 2">
    <name type="scientific">Stenotrophomonas maltophilia</name>
    <name type="common">Pseudomonas maltophilia</name>
    <name type="synonym">Xanthomonas maltophilia</name>
    <dbReference type="NCBI Taxonomy" id="40324"/>
    <lineage>
        <taxon>Bacteria</taxon>
        <taxon>Pseudomonadati</taxon>
        <taxon>Pseudomonadota</taxon>
        <taxon>Gammaproteobacteria</taxon>
        <taxon>Lysobacterales</taxon>
        <taxon>Lysobacteraceae</taxon>
        <taxon>Stenotrophomonas</taxon>
        <taxon>Stenotrophomonas maltophilia group</taxon>
    </lineage>
</organism>
<dbReference type="EMBL" id="JZIW01000001">
    <property type="protein sequence ID" value="KOO82286.1"/>
    <property type="molecule type" value="Genomic_DNA"/>
</dbReference>
<comment type="caution">
    <text evidence="1">The sequence shown here is derived from an EMBL/GenBank/DDBJ whole genome shotgun (WGS) entry which is preliminary data.</text>
</comment>
<protein>
    <submittedName>
        <fullName evidence="1">Uncharacterized protein</fullName>
    </submittedName>
</protein>